<name>A0A8U0TKJ5_SALNM</name>
<dbReference type="KEGG" id="snh:120020099"/>
<feature type="compositionally biased region" description="Basic residues" evidence="1">
    <location>
        <begin position="671"/>
        <end position="680"/>
    </location>
</feature>
<feature type="region of interest" description="Disordered" evidence="1">
    <location>
        <begin position="837"/>
        <end position="1031"/>
    </location>
</feature>
<accession>A0A8U0TKJ5</accession>
<dbReference type="SUPFAM" id="SSF63748">
    <property type="entry name" value="Tudor/PWWP/MBT"/>
    <property type="match status" value="1"/>
</dbReference>
<dbReference type="RefSeq" id="XP_038819470.1">
    <property type="nucleotide sequence ID" value="XM_038963542.1"/>
</dbReference>
<feature type="compositionally biased region" description="Basic and acidic residues" evidence="1">
    <location>
        <begin position="681"/>
        <end position="718"/>
    </location>
</feature>
<evidence type="ECO:0000259" key="3">
    <source>
        <dbReference type="Pfam" id="PF20886"/>
    </source>
</evidence>
<feature type="compositionally biased region" description="Polar residues" evidence="1">
    <location>
        <begin position="342"/>
        <end position="351"/>
    </location>
</feature>
<feature type="compositionally biased region" description="Basic residues" evidence="1">
    <location>
        <begin position="935"/>
        <end position="945"/>
    </location>
</feature>
<feature type="compositionally biased region" description="Basic residues" evidence="1">
    <location>
        <begin position="101"/>
        <end position="112"/>
    </location>
</feature>
<feature type="compositionally biased region" description="Basic residues" evidence="1">
    <location>
        <begin position="719"/>
        <end position="728"/>
    </location>
</feature>
<dbReference type="Gene3D" id="2.30.30.140">
    <property type="match status" value="1"/>
</dbReference>
<feature type="compositionally biased region" description="Acidic residues" evidence="1">
    <location>
        <begin position="1048"/>
        <end position="1060"/>
    </location>
</feature>
<feature type="compositionally biased region" description="Polar residues" evidence="1">
    <location>
        <begin position="653"/>
        <end position="667"/>
    </location>
</feature>
<feature type="compositionally biased region" description="Basic and acidic residues" evidence="1">
    <location>
        <begin position="480"/>
        <end position="497"/>
    </location>
</feature>
<dbReference type="InterPro" id="IPR040263">
    <property type="entry name" value="PWP3A_3B_4"/>
</dbReference>
<evidence type="ECO:0000313" key="4">
    <source>
        <dbReference type="Proteomes" id="UP000808372"/>
    </source>
</evidence>
<feature type="compositionally biased region" description="Acidic residues" evidence="1">
    <location>
        <begin position="1014"/>
        <end position="1024"/>
    </location>
</feature>
<feature type="compositionally biased region" description="Basic and acidic residues" evidence="1">
    <location>
        <begin position="396"/>
        <end position="413"/>
    </location>
</feature>
<dbReference type="InterPro" id="IPR048795">
    <property type="entry name" value="PWP3A_3B_4_C"/>
</dbReference>
<feature type="compositionally biased region" description="Basic and acidic residues" evidence="1">
    <location>
        <begin position="600"/>
        <end position="609"/>
    </location>
</feature>
<evidence type="ECO:0000256" key="1">
    <source>
        <dbReference type="SAM" id="MobiDB-lite"/>
    </source>
</evidence>
<evidence type="ECO:0000259" key="2">
    <source>
        <dbReference type="Pfam" id="PF20884"/>
    </source>
</evidence>
<gene>
    <name evidence="5" type="primary">LOC120020099</name>
</gene>
<feature type="compositionally biased region" description="Low complexity" evidence="1">
    <location>
        <begin position="866"/>
        <end position="886"/>
    </location>
</feature>
<dbReference type="Pfam" id="PF20884">
    <property type="entry name" value="MUM1-like_PWWP"/>
    <property type="match status" value="1"/>
</dbReference>
<feature type="compositionally biased region" description="Basic residues" evidence="1">
    <location>
        <begin position="546"/>
        <end position="555"/>
    </location>
</feature>
<feature type="compositionally biased region" description="Low complexity" evidence="1">
    <location>
        <begin position="837"/>
        <end position="847"/>
    </location>
</feature>
<feature type="domain" description="MUM1-like PWWP" evidence="2">
    <location>
        <begin position="1074"/>
        <end position="1154"/>
    </location>
</feature>
<protein>
    <submittedName>
        <fullName evidence="5">Uncharacterized protein LOC120020099 isoform X1</fullName>
    </submittedName>
</protein>
<evidence type="ECO:0000313" key="5">
    <source>
        <dbReference type="RefSeq" id="XP_038819470.1"/>
    </source>
</evidence>
<feature type="region of interest" description="Disordered" evidence="1">
    <location>
        <begin position="1043"/>
        <end position="1064"/>
    </location>
</feature>
<feature type="region of interest" description="Disordered" evidence="1">
    <location>
        <begin position="1244"/>
        <end position="1270"/>
    </location>
</feature>
<feature type="domain" description="PWWP" evidence="3">
    <location>
        <begin position="1268"/>
        <end position="1406"/>
    </location>
</feature>
<feature type="compositionally biased region" description="Polar residues" evidence="1">
    <location>
        <begin position="573"/>
        <end position="586"/>
    </location>
</feature>
<feature type="compositionally biased region" description="Basic and acidic residues" evidence="1">
    <location>
        <begin position="367"/>
        <end position="377"/>
    </location>
</feature>
<feature type="region of interest" description="Disordered" evidence="1">
    <location>
        <begin position="1"/>
        <end position="227"/>
    </location>
</feature>
<dbReference type="InterPro" id="IPR035504">
    <property type="entry name" value="MUM1-like_PWWP"/>
</dbReference>
<dbReference type="PANTHER" id="PTHR31333:SF6">
    <property type="entry name" value="MUM1 LIKE 1"/>
    <property type="match status" value="1"/>
</dbReference>
<organism evidence="4 5">
    <name type="scientific">Salvelinus namaycush</name>
    <name type="common">Lake trout</name>
    <name type="synonym">Salmo namaycush</name>
    <dbReference type="NCBI Taxonomy" id="8040"/>
    <lineage>
        <taxon>Eukaryota</taxon>
        <taxon>Metazoa</taxon>
        <taxon>Chordata</taxon>
        <taxon>Craniata</taxon>
        <taxon>Vertebrata</taxon>
        <taxon>Euteleostomi</taxon>
        <taxon>Actinopterygii</taxon>
        <taxon>Neopterygii</taxon>
        <taxon>Teleostei</taxon>
        <taxon>Protacanthopterygii</taxon>
        <taxon>Salmoniformes</taxon>
        <taxon>Salmonidae</taxon>
        <taxon>Salmoninae</taxon>
        <taxon>Salvelinus</taxon>
    </lineage>
</organism>
<feature type="compositionally biased region" description="Basic and acidic residues" evidence="1">
    <location>
        <begin position="1253"/>
        <end position="1270"/>
    </location>
</feature>
<feature type="compositionally biased region" description="Low complexity" evidence="1">
    <location>
        <begin position="1"/>
        <end position="11"/>
    </location>
</feature>
<dbReference type="InterPro" id="IPR017956">
    <property type="entry name" value="AT_hook_DNA-bd_motif"/>
</dbReference>
<dbReference type="CDD" id="cd06080">
    <property type="entry name" value="PWWP_MUM1-like"/>
    <property type="match status" value="1"/>
</dbReference>
<feature type="compositionally biased region" description="Polar residues" evidence="1">
    <location>
        <begin position="632"/>
        <end position="646"/>
    </location>
</feature>
<feature type="compositionally biased region" description="Basic and acidic residues" evidence="1">
    <location>
        <begin position="438"/>
        <end position="455"/>
    </location>
</feature>
<dbReference type="Proteomes" id="UP000808372">
    <property type="component" value="Chromosome 25"/>
</dbReference>
<dbReference type="GeneID" id="120020099"/>
<dbReference type="PANTHER" id="PTHR31333">
    <property type="entry name" value="PWWP DOMAIN-CONTAINING DNA REPAIR FACTOR 3 FAMILY MEMBER"/>
    <property type="match status" value="1"/>
</dbReference>
<feature type="compositionally biased region" description="Polar residues" evidence="1">
    <location>
        <begin position="160"/>
        <end position="174"/>
    </location>
</feature>
<feature type="region of interest" description="Disordered" evidence="1">
    <location>
        <begin position="272"/>
        <end position="730"/>
    </location>
</feature>
<sequence>MSSPEDSSSSSTQKTSVWGDQQTATPQLGVSLPSPTHCFGDGERTSSANPAETPISTNPATPSETPVSTNPSSPSQTPVSPQIKRTAEKGTFDASQPQGERRKRGRPRKHKKLQTDTEHHIHQAQSPTATHPCLQPEDQTEAVTLTPVLPVIPEDRCQSPDAQTKVETQLQSPSSPVPEDKCQSPEATFEPPCPTLDLQSANKGQSKKWPHLSSASVGQGDLTGPNVLTTGGYTYSQARVMGAEPSQNDSITATGIFLSKCANEQRTLCQSPQNLKDGRKAAKKSQIHKVDQPQESEAVTNGGKTSKPLLTIKVGQENCLTQKTGRKRKYTKKSQSHKVDQPSDTDQSQESETVRNGKKTSIKSPTHKIDWSQETVRKRTYTKKSQTPKVDQSQEESVKKEGSKISPTHKGEQSQEMVIKRKYTKKSQTPKVDQSQEESVKKEGSKISPTHKGEQSQEMVIKRKYTKKSQTPKVDQSQEESVKKEGSKISPTHKGEQSQEMVIKRKYTKKSQTPKVDQSQEESVKKKGSKISPTHKGEQSQEMVIKRKYTKKTQSHKGDKPQETVRNGKKTTMKSPTHQVDQSQEFVTKRKKVSKISSTHKVDHSQETVKKRKYTKKSQTQETDQSQEETGKNASMKSLTNKVNKVASKKSQSHTVEQSLGIDQSQETVRKRNYTKKSQRHKEDSHETVRNGEKTSKKSQKHKVELRDTEQSQEETVKNRKYTKKSKTHKVDSGVLSLLPVLSADLSLNLSSPTCSPPGLTKRKYTKKSQTLKVDSDVLSLLPVLSADLSLNLSSPTCSPPALPKRKYTKKLKTLKVDSDVPSSLIVLSADLSSSLQSSLSPTLSPSGIPFSPNTPKRVRGRPRRVQQQLFLSSTPGPHPGSSTGTDNPFSASLSHLGLGSKTEGPQNASPITPWKLLEPSPLEKTHLALPGSKPRGRPRVRPRKNSATVKGVKKKVKPAAEGRSQTFSSEEGPPAKLRRRSRRGQTAEGAGLQSGDTTSTEPLQRCRPRFELQESDSPDEDTGDASLSSDLSIELSVHEDRVTSLTLEEEEEQDDEEDLPSFLNNTKPLSITEGICVWCKFRNYPFWPAMVKSVNRKLKKASIVFIDDLLFDKKRIRKGFSVSLKTLKPFDCEEADQLVCKAREKYDAAIKWCLALIADYRIRIGKLFCTSLRMSTLTQIILGVIFPMTVVNVCVVFSGCGFTGSFIEYFSDDISCPVRRCYPQGTSDLTFPSKLILEEQYVTSDPEGDDQEGSKRQEEERRRKLLPDRSKAARNRANEKLVDFVVRQRRVETRLLGVISGQQQSKWLRWFLAASRSVVDTYLEDEEQLDQVYQYLRGVYETAPLTAPCLADVDRIRLVLDVLLPEAIIYAIAGVDELSLVKAEDKYLKGPCLSKREREEFDAMIEQQMKMKASIRQRPAH</sequence>
<dbReference type="GO" id="GO:0003677">
    <property type="term" value="F:DNA binding"/>
    <property type="evidence" value="ECO:0007669"/>
    <property type="project" value="InterPro"/>
</dbReference>
<dbReference type="Gene3D" id="6.10.300.20">
    <property type="match status" value="1"/>
</dbReference>
<reference evidence="5" key="1">
    <citation type="submission" date="2025-08" db="UniProtKB">
        <authorList>
            <consortium name="RefSeq"/>
        </authorList>
    </citation>
    <scope>IDENTIFICATION</scope>
    <source>
        <tissue evidence="5">White muscle</tissue>
    </source>
</reference>
<proteinExistence type="predicted"/>
<dbReference type="SMART" id="SM00384">
    <property type="entry name" value="AT_hook"/>
    <property type="match status" value="3"/>
</dbReference>
<feature type="compositionally biased region" description="Polar residues" evidence="1">
    <location>
        <begin position="45"/>
        <end position="60"/>
    </location>
</feature>
<dbReference type="Pfam" id="PF20886">
    <property type="entry name" value="PWP3A-B_C"/>
    <property type="match status" value="1"/>
</dbReference>
<feature type="compositionally biased region" description="Low complexity" evidence="1">
    <location>
        <begin position="61"/>
        <end position="82"/>
    </location>
</feature>
<feature type="compositionally biased region" description="Polar residues" evidence="1">
    <location>
        <begin position="12"/>
        <end position="28"/>
    </location>
</feature>
<feature type="compositionally biased region" description="Basic residues" evidence="1">
    <location>
        <begin position="324"/>
        <end position="336"/>
    </location>
</feature>
<feature type="compositionally biased region" description="Polar residues" evidence="1">
    <location>
        <begin position="293"/>
        <end position="304"/>
    </location>
</feature>
<keyword evidence="4" id="KW-1185">Reference proteome</keyword>